<evidence type="ECO:0000256" key="12">
    <source>
        <dbReference type="SAM" id="Coils"/>
    </source>
</evidence>
<feature type="coiled-coil region" evidence="12">
    <location>
        <begin position="171"/>
        <end position="198"/>
    </location>
</feature>
<dbReference type="SMART" id="SM00968">
    <property type="entry name" value="SMC_hinge"/>
    <property type="match status" value="1"/>
</dbReference>
<comment type="subcellular location">
    <subcellularLocation>
        <location evidence="1 11">Nucleus</location>
    </subcellularLocation>
</comment>
<keyword evidence="15" id="KW-1185">Reference proteome</keyword>
<name>A0A0P1KUH6_9SACH</name>
<evidence type="ECO:0000256" key="11">
    <source>
        <dbReference type="PIRNR" id="PIRNR005719"/>
    </source>
</evidence>
<evidence type="ECO:0000256" key="10">
    <source>
        <dbReference type="ARBA" id="ARBA00023306"/>
    </source>
</evidence>
<dbReference type="CDD" id="cd03273">
    <property type="entry name" value="ABC_SMC2_euk"/>
    <property type="match status" value="1"/>
</dbReference>
<dbReference type="GO" id="GO:0005524">
    <property type="term" value="F:ATP binding"/>
    <property type="evidence" value="ECO:0007669"/>
    <property type="project" value="UniProtKB-KW"/>
</dbReference>
<dbReference type="InterPro" id="IPR003395">
    <property type="entry name" value="RecF/RecN/SMC_N"/>
</dbReference>
<evidence type="ECO:0000313" key="14">
    <source>
        <dbReference type="EMBL" id="CUS23569.1"/>
    </source>
</evidence>
<dbReference type="GO" id="GO:0051301">
    <property type="term" value="P:cell division"/>
    <property type="evidence" value="ECO:0007669"/>
    <property type="project" value="UniProtKB-KW"/>
</dbReference>
<feature type="coiled-coil region" evidence="12">
    <location>
        <begin position="438"/>
        <end position="465"/>
    </location>
</feature>
<evidence type="ECO:0000256" key="3">
    <source>
        <dbReference type="ARBA" id="ARBA00022618"/>
    </source>
</evidence>
<dbReference type="OrthoDB" id="10255539at2759"/>
<protein>
    <recommendedName>
        <fullName evidence="11">Structural maintenance of chromosomes protein</fullName>
    </recommendedName>
</protein>
<feature type="coiled-coil region" evidence="12">
    <location>
        <begin position="761"/>
        <end position="834"/>
    </location>
</feature>
<dbReference type="InterPro" id="IPR027417">
    <property type="entry name" value="P-loop_NTPase"/>
</dbReference>
<dbReference type="PIRSF" id="PIRSF005719">
    <property type="entry name" value="SMC"/>
    <property type="match status" value="1"/>
</dbReference>
<evidence type="ECO:0000256" key="2">
    <source>
        <dbReference type="ARBA" id="ARBA00005231"/>
    </source>
</evidence>
<keyword evidence="10" id="KW-0131">Cell cycle</keyword>
<evidence type="ECO:0000256" key="1">
    <source>
        <dbReference type="ARBA" id="ARBA00004123"/>
    </source>
</evidence>
<dbReference type="GO" id="GO:0007076">
    <property type="term" value="P:mitotic chromosome condensation"/>
    <property type="evidence" value="ECO:0007669"/>
    <property type="project" value="UniProtKB-ARBA"/>
</dbReference>
<dbReference type="Pfam" id="PF02463">
    <property type="entry name" value="SMC_N"/>
    <property type="match status" value="1"/>
</dbReference>
<keyword evidence="6" id="KW-0067">ATP-binding</keyword>
<evidence type="ECO:0000259" key="13">
    <source>
        <dbReference type="SMART" id="SM00968"/>
    </source>
</evidence>
<evidence type="ECO:0000256" key="9">
    <source>
        <dbReference type="ARBA" id="ARBA00023242"/>
    </source>
</evidence>
<keyword evidence="4" id="KW-0547">Nucleotide-binding</keyword>
<feature type="coiled-coil region" evidence="12">
    <location>
        <begin position="905"/>
        <end position="981"/>
    </location>
</feature>
<keyword evidence="9 11" id="KW-0539">Nucleus</keyword>
<reference evidence="15" key="1">
    <citation type="submission" date="2015-10" db="EMBL/GenBank/DDBJ databases">
        <authorList>
            <person name="Devillers H."/>
        </authorList>
    </citation>
    <scope>NUCLEOTIDE SEQUENCE [LARGE SCALE GENOMIC DNA]</scope>
</reference>
<dbReference type="EMBL" id="LN890547">
    <property type="protein sequence ID" value="CUS23569.1"/>
    <property type="molecule type" value="Genomic_DNA"/>
</dbReference>
<dbReference type="GO" id="GO:0005694">
    <property type="term" value="C:chromosome"/>
    <property type="evidence" value="ECO:0007669"/>
    <property type="project" value="InterPro"/>
</dbReference>
<comment type="similarity">
    <text evidence="2">Belongs to the SMC family. SMC2 subfamily.</text>
</comment>
<dbReference type="Proteomes" id="UP000236544">
    <property type="component" value="Unassembled WGS sequence"/>
</dbReference>
<gene>
    <name evidence="14" type="ORF">LAQU0_S10e03400g</name>
</gene>
<dbReference type="InterPro" id="IPR036277">
    <property type="entry name" value="SMC_hinge_sf"/>
</dbReference>
<dbReference type="InterPro" id="IPR027120">
    <property type="entry name" value="Smc2_ABC"/>
</dbReference>
<accession>A0A0P1KUH6</accession>
<dbReference type="SUPFAM" id="SSF52540">
    <property type="entry name" value="P-loop containing nucleoside triphosphate hydrolases"/>
    <property type="match status" value="1"/>
</dbReference>
<proteinExistence type="inferred from homology"/>
<keyword evidence="3" id="KW-0132">Cell division</keyword>
<feature type="coiled-coil region" evidence="12">
    <location>
        <begin position="246"/>
        <end position="384"/>
    </location>
</feature>
<evidence type="ECO:0000256" key="4">
    <source>
        <dbReference type="ARBA" id="ARBA00022741"/>
    </source>
</evidence>
<dbReference type="FunFam" id="3.40.50.300:FF:000385">
    <property type="entry name" value="Structural maintenance of chromosomes 2"/>
    <property type="match status" value="1"/>
</dbReference>
<organism evidence="14 15">
    <name type="scientific">Lachancea quebecensis</name>
    <dbReference type="NCBI Taxonomy" id="1654605"/>
    <lineage>
        <taxon>Eukaryota</taxon>
        <taxon>Fungi</taxon>
        <taxon>Dikarya</taxon>
        <taxon>Ascomycota</taxon>
        <taxon>Saccharomycotina</taxon>
        <taxon>Saccharomycetes</taxon>
        <taxon>Saccharomycetales</taxon>
        <taxon>Saccharomycetaceae</taxon>
        <taxon>Lachancea</taxon>
    </lineage>
</organism>
<dbReference type="Gene3D" id="3.40.50.300">
    <property type="entry name" value="P-loop containing nucleotide triphosphate hydrolases"/>
    <property type="match status" value="2"/>
</dbReference>
<evidence type="ECO:0000256" key="5">
    <source>
        <dbReference type="ARBA" id="ARBA00022776"/>
    </source>
</evidence>
<dbReference type="InterPro" id="IPR024704">
    <property type="entry name" value="SMC"/>
</dbReference>
<dbReference type="Gene3D" id="1.20.1060.20">
    <property type="match status" value="1"/>
</dbReference>
<evidence type="ECO:0000313" key="15">
    <source>
        <dbReference type="Proteomes" id="UP000236544"/>
    </source>
</evidence>
<sequence length="1170" mass="132474">MKVEELIIDGFKSYATRTVISDWDPQFNAITGLNGSGKSNILDAICFVLGISSMATVRASNLQDLIYKRGQAGVTKASVTIVFTNDDKANSPIGFESYPKISVTRQIVLGGTSKYLINGHRAQQQTVLHLFQSVQLNINNPNFLIMQGKITKVLNMKPSEILSLIEEAAGTKMFEDRREKAERTMNKKETKLQEIRTLLIEEIEPKLNKLRNEKRAFLEFQETQSDFEKTSKIVNAFAYSTLAQNRKNIEETFKSNESRIEQLENAIQKTRQEMANLEEDLDVARTQKRNEMGKNGKLGQLEALENQLNNDLSRLRTSLAITTDNLNEENVRRESLERSIRDYESSLEKNATHYNNTENEYTSLDNLVSNLEKQLQTKEELLSTLTTGISSTGTTSSGYNSQLNSAKARLNDAQVQVQRFGMKIDLLRRELSANEPKLAKAKAVYEEAKKEIEAHQMQCSKLNAHLEKLGFNPDLFKQLKEEESTLRQSIYKLSNETESLKRRVANIEFTYSKPSENFNPSSVKGVAAQLFSLDEKNYSSATALQVCAGGRLFNVVVDNESTASQLLERGRLRKRVTIIPLNKISARSLHHNAVKVAKELAPGSVELALNLIGYEDEVSKAMEFIFGTSLICQDAETAKKVTFHPRVRARSITLQGDIYDPEGTLSGGSRNNSNSFLIDIQKFNSISKKVTDSENKLTDVIRRIKEYTETSVKTKSVQNELNMATHKLNLASRSLENNPSVQLLARNKDIREEIEKCTELMGNEREVVKQLEYEVARIEKDIEEFSKDKGSKLDELKNEVASISKQIEQKKIVLEKKEDINQTLQLKMDQLKSDISSARDGIKESLEVSRELDEKRLQVEKNLELTSEQLNKTKGDVLEEKKRLYEIDEEMRVLADLLKTKGEGLKSDEVELKKLSNEVSKLANSTHSVEERIQILLREEQWLADEGLVSSIVVQNQGINLAEYRQRAEQLGEKFNNMKRKVNPNIMSMIESVEKKESALKTMITTIEKDKTKIQDTIAKLNEYKRDTLIKTWEKVTVDFGQVFSELLPNSFAKLVPLEGKDVTEGLEVKIRLGNIWKESLVELSGGQRSLIALSLILALLQFKPAPMYILDEVDAALDLSHTQNIGHLIKTRFKGSQFIVVSLKEGMFTNANRVFKTRFQDGTSVVSAI</sequence>
<keyword evidence="7 12" id="KW-0175">Coiled coil</keyword>
<dbReference type="Pfam" id="PF06470">
    <property type="entry name" value="SMC_hinge"/>
    <property type="match status" value="1"/>
</dbReference>
<evidence type="ECO:0000256" key="8">
    <source>
        <dbReference type="ARBA" id="ARBA00023067"/>
    </source>
</evidence>
<dbReference type="GO" id="GO:0005634">
    <property type="term" value="C:nucleus"/>
    <property type="evidence" value="ECO:0007669"/>
    <property type="project" value="UniProtKB-SubCell"/>
</dbReference>
<dbReference type="InterPro" id="IPR010935">
    <property type="entry name" value="SMC_hinge"/>
</dbReference>
<feature type="domain" description="SMC hinge" evidence="13">
    <location>
        <begin position="521"/>
        <end position="642"/>
    </location>
</feature>
<dbReference type="Gene3D" id="3.30.70.1620">
    <property type="match status" value="1"/>
</dbReference>
<evidence type="ECO:0000256" key="6">
    <source>
        <dbReference type="ARBA" id="ARBA00022840"/>
    </source>
</evidence>
<dbReference type="GO" id="GO:0016887">
    <property type="term" value="F:ATP hydrolysis activity"/>
    <property type="evidence" value="ECO:0007669"/>
    <property type="project" value="InterPro"/>
</dbReference>
<keyword evidence="5" id="KW-0498">Mitosis</keyword>
<dbReference type="FunFam" id="3.40.50.300:FF:000278">
    <property type="entry name" value="Structural maintenance of chromosomes 2"/>
    <property type="match status" value="1"/>
</dbReference>
<dbReference type="SUPFAM" id="SSF75553">
    <property type="entry name" value="Smc hinge domain"/>
    <property type="match status" value="1"/>
</dbReference>
<dbReference type="PANTHER" id="PTHR43977">
    <property type="entry name" value="STRUCTURAL MAINTENANCE OF CHROMOSOMES PROTEIN 3"/>
    <property type="match status" value="1"/>
</dbReference>
<dbReference type="AlphaFoldDB" id="A0A0P1KUH6"/>
<keyword evidence="8" id="KW-0226">DNA condensation</keyword>
<evidence type="ECO:0000256" key="7">
    <source>
        <dbReference type="ARBA" id="ARBA00023054"/>
    </source>
</evidence>